<reference evidence="2 3" key="1">
    <citation type="submission" date="2024-04" db="EMBL/GenBank/DDBJ databases">
        <title>Tritrichomonas musculus Genome.</title>
        <authorList>
            <person name="Alves-Ferreira E."/>
            <person name="Grigg M."/>
            <person name="Lorenzi H."/>
            <person name="Galac M."/>
        </authorList>
    </citation>
    <scope>NUCLEOTIDE SEQUENCE [LARGE SCALE GENOMIC DNA]</scope>
    <source>
        <strain evidence="2 3">EAF2021</strain>
    </source>
</reference>
<protein>
    <submittedName>
        <fullName evidence="2">Uncharacterized protein</fullName>
    </submittedName>
</protein>
<dbReference type="EMBL" id="JAPFFF010000014">
    <property type="protein sequence ID" value="KAK8870667.1"/>
    <property type="molecule type" value="Genomic_DNA"/>
</dbReference>
<accession>A0ABR2J091</accession>
<comment type="caution">
    <text evidence="2">The sequence shown here is derived from an EMBL/GenBank/DDBJ whole genome shotgun (WGS) entry which is preliminary data.</text>
</comment>
<evidence type="ECO:0000313" key="2">
    <source>
        <dbReference type="EMBL" id="KAK8870667.1"/>
    </source>
</evidence>
<organism evidence="2 3">
    <name type="scientific">Tritrichomonas musculus</name>
    <dbReference type="NCBI Taxonomy" id="1915356"/>
    <lineage>
        <taxon>Eukaryota</taxon>
        <taxon>Metamonada</taxon>
        <taxon>Parabasalia</taxon>
        <taxon>Tritrichomonadida</taxon>
        <taxon>Tritrichomonadidae</taxon>
        <taxon>Tritrichomonas</taxon>
    </lineage>
</organism>
<gene>
    <name evidence="2" type="ORF">M9Y10_008554</name>
</gene>
<feature type="compositionally biased region" description="Polar residues" evidence="1">
    <location>
        <begin position="250"/>
        <end position="263"/>
    </location>
</feature>
<feature type="region of interest" description="Disordered" evidence="1">
    <location>
        <begin position="250"/>
        <end position="294"/>
    </location>
</feature>
<proteinExistence type="predicted"/>
<sequence>MNLTSSSEEIYFNEDPPDLQEELNAILKLDFERAVELAKKRYQFNDEEALNEQMHYEEQAQLLSQQNFDNYTEEVNNIKNDFLRRAEKIKASWQGQCQKLVARQRLEVEQFEQKWRKTRKMAMNRINICSQTSLTTAKLLAMCENYDEAIDIRNSAQNNQITENTAEVKNIDKEFAVRYKNMIKRHFNEFLLLHKNLKSFLITLRERAEGLKKNAEMNLQVEEAINSAMIIQAISKEGFNPTVKEKVIQSFSPRNGRRTNLNKSSITSRSSHRSTRSNFTSSVLSSSSIAPGYK</sequence>
<evidence type="ECO:0000256" key="1">
    <source>
        <dbReference type="SAM" id="MobiDB-lite"/>
    </source>
</evidence>
<evidence type="ECO:0000313" key="3">
    <source>
        <dbReference type="Proteomes" id="UP001470230"/>
    </source>
</evidence>
<name>A0ABR2J091_9EUKA</name>
<feature type="compositionally biased region" description="Low complexity" evidence="1">
    <location>
        <begin position="276"/>
        <end position="288"/>
    </location>
</feature>
<keyword evidence="3" id="KW-1185">Reference proteome</keyword>
<dbReference type="Proteomes" id="UP001470230">
    <property type="component" value="Unassembled WGS sequence"/>
</dbReference>